<dbReference type="PANTHER" id="PTHR43464:SF23">
    <property type="entry name" value="JUVENILE HORMONE ACID O-METHYLTRANSFERASE"/>
    <property type="match status" value="1"/>
</dbReference>
<sequence length="190" mass="22751">MLYHWFVRPKWFTKKYIHDHITSQFSFDNQSVLDFGCGTGANCRMSPAASYLGIDPDSRRIRFASRLFPDYDFRALATEVLPVDDNSVDYVWIIAVLHHLPSDLIAHYLKEFRRVLKKDGQILVIEPYLCPKTPICNRFMQLYDRGRYIREEDHYLRLFDENRFSCSIHRKFRKCFLYNELFFSARQTTV</sequence>
<evidence type="ECO:0000313" key="2">
    <source>
        <dbReference type="EMBL" id="MFC4597785.1"/>
    </source>
</evidence>
<dbReference type="Pfam" id="PF08241">
    <property type="entry name" value="Methyltransf_11"/>
    <property type="match status" value="1"/>
</dbReference>
<keyword evidence="3" id="KW-1185">Reference proteome</keyword>
<accession>A0ABV9FAE9</accession>
<protein>
    <submittedName>
        <fullName evidence="2">Class I SAM-dependent methyltransferase</fullName>
        <ecNumber evidence="2">2.1.-.-</ecNumber>
    </submittedName>
</protein>
<evidence type="ECO:0000259" key="1">
    <source>
        <dbReference type="Pfam" id="PF08241"/>
    </source>
</evidence>
<comment type="caution">
    <text evidence="2">The sequence shown here is derived from an EMBL/GenBank/DDBJ whole genome shotgun (WGS) entry which is preliminary data.</text>
</comment>
<dbReference type="Proteomes" id="UP001596028">
    <property type="component" value="Unassembled WGS sequence"/>
</dbReference>
<dbReference type="InterPro" id="IPR013216">
    <property type="entry name" value="Methyltransf_11"/>
</dbReference>
<evidence type="ECO:0000313" key="3">
    <source>
        <dbReference type="Proteomes" id="UP001596028"/>
    </source>
</evidence>
<keyword evidence="2" id="KW-0489">Methyltransferase</keyword>
<proteinExistence type="predicted"/>
<organism evidence="2 3">
    <name type="scientific">Cohnella hongkongensis</name>
    <dbReference type="NCBI Taxonomy" id="178337"/>
    <lineage>
        <taxon>Bacteria</taxon>
        <taxon>Bacillati</taxon>
        <taxon>Bacillota</taxon>
        <taxon>Bacilli</taxon>
        <taxon>Bacillales</taxon>
        <taxon>Paenibacillaceae</taxon>
        <taxon>Cohnella</taxon>
    </lineage>
</organism>
<dbReference type="CDD" id="cd02440">
    <property type="entry name" value="AdoMet_MTases"/>
    <property type="match status" value="1"/>
</dbReference>
<dbReference type="InterPro" id="IPR029063">
    <property type="entry name" value="SAM-dependent_MTases_sf"/>
</dbReference>
<feature type="domain" description="Methyltransferase type 11" evidence="1">
    <location>
        <begin position="33"/>
        <end position="123"/>
    </location>
</feature>
<name>A0ABV9FAE9_9BACL</name>
<reference evidence="3" key="1">
    <citation type="journal article" date="2019" name="Int. J. Syst. Evol. Microbiol.">
        <title>The Global Catalogue of Microorganisms (GCM) 10K type strain sequencing project: providing services to taxonomists for standard genome sequencing and annotation.</title>
        <authorList>
            <consortium name="The Broad Institute Genomics Platform"/>
            <consortium name="The Broad Institute Genome Sequencing Center for Infectious Disease"/>
            <person name="Wu L."/>
            <person name="Ma J."/>
        </authorList>
    </citation>
    <scope>NUCLEOTIDE SEQUENCE [LARGE SCALE GENOMIC DNA]</scope>
    <source>
        <strain evidence="3">CCUG 49571</strain>
    </source>
</reference>
<dbReference type="GO" id="GO:0032259">
    <property type="term" value="P:methylation"/>
    <property type="evidence" value="ECO:0007669"/>
    <property type="project" value="UniProtKB-KW"/>
</dbReference>
<dbReference type="EC" id="2.1.-.-" evidence="2"/>
<dbReference type="Gene3D" id="3.40.50.150">
    <property type="entry name" value="Vaccinia Virus protein VP39"/>
    <property type="match status" value="1"/>
</dbReference>
<dbReference type="EMBL" id="JBHSEP010000003">
    <property type="protein sequence ID" value="MFC4597785.1"/>
    <property type="molecule type" value="Genomic_DNA"/>
</dbReference>
<dbReference type="GO" id="GO:0008168">
    <property type="term" value="F:methyltransferase activity"/>
    <property type="evidence" value="ECO:0007669"/>
    <property type="project" value="UniProtKB-KW"/>
</dbReference>
<keyword evidence="2" id="KW-0808">Transferase</keyword>
<dbReference type="PANTHER" id="PTHR43464">
    <property type="entry name" value="METHYLTRANSFERASE"/>
    <property type="match status" value="1"/>
</dbReference>
<dbReference type="RefSeq" id="WP_378093351.1">
    <property type="nucleotide sequence ID" value="NZ_JBHSEP010000003.1"/>
</dbReference>
<gene>
    <name evidence="2" type="ORF">ACFO3S_05995</name>
</gene>
<dbReference type="SUPFAM" id="SSF53335">
    <property type="entry name" value="S-adenosyl-L-methionine-dependent methyltransferases"/>
    <property type="match status" value="1"/>
</dbReference>